<accession>A0A3E0K471</accession>
<name>A0A3E0K471_9BACI</name>
<protein>
    <submittedName>
        <fullName evidence="2">Uncharacterized protein</fullName>
    </submittedName>
</protein>
<sequence>MNTETPTRNKREVWGRPFRQPAVHAPHPEGVFHAGKAPEWVAAEGRPAGAGRIGRRVFRCPGIVAEQNVSRSDIKGGLFGPVLQKDRSWHRASALPMEKARKTRARNNRYQAGNMNGGQPV</sequence>
<feature type="region of interest" description="Disordered" evidence="1">
    <location>
        <begin position="98"/>
        <end position="121"/>
    </location>
</feature>
<evidence type="ECO:0000313" key="2">
    <source>
        <dbReference type="EMBL" id="REJ27868.1"/>
    </source>
</evidence>
<feature type="region of interest" description="Disordered" evidence="1">
    <location>
        <begin position="1"/>
        <end position="32"/>
    </location>
</feature>
<proteinExistence type="predicted"/>
<dbReference type="AlphaFoldDB" id="A0A3E0K471"/>
<dbReference type="Proteomes" id="UP000257014">
    <property type="component" value="Unassembled WGS sequence"/>
</dbReference>
<evidence type="ECO:0000313" key="3">
    <source>
        <dbReference type="Proteomes" id="UP000257014"/>
    </source>
</evidence>
<reference evidence="2 3" key="1">
    <citation type="submission" date="2018-03" db="EMBL/GenBank/DDBJ databases">
        <authorList>
            <person name="Keele B.F."/>
        </authorList>
    </citation>
    <scope>NUCLEOTIDE SEQUENCE [LARGE SCALE GENOMIC DNA]</scope>
    <source>
        <strain evidence="2">ZCTH4_d</strain>
    </source>
</reference>
<evidence type="ECO:0000256" key="1">
    <source>
        <dbReference type="SAM" id="MobiDB-lite"/>
    </source>
</evidence>
<comment type="caution">
    <text evidence="2">The sequence shown here is derived from an EMBL/GenBank/DDBJ whole genome shotgun (WGS) entry which is preliminary data.</text>
</comment>
<gene>
    <name evidence="2" type="ORF">C6P37_10455</name>
</gene>
<dbReference type="EMBL" id="QEWE01000019">
    <property type="protein sequence ID" value="REJ27868.1"/>
    <property type="molecule type" value="Genomic_DNA"/>
</dbReference>
<organism evidence="2 3">
    <name type="scientific">Caldibacillus debilis</name>
    <dbReference type="NCBI Taxonomy" id="301148"/>
    <lineage>
        <taxon>Bacteria</taxon>
        <taxon>Bacillati</taxon>
        <taxon>Bacillota</taxon>
        <taxon>Bacilli</taxon>
        <taxon>Bacillales</taxon>
        <taxon>Bacillaceae</taxon>
        <taxon>Caldibacillus</taxon>
    </lineage>
</organism>